<organism evidence="2 3">
    <name type="scientific">Paracoccus thiocyanatus</name>
    <dbReference type="NCBI Taxonomy" id="34006"/>
    <lineage>
        <taxon>Bacteria</taxon>
        <taxon>Pseudomonadati</taxon>
        <taxon>Pseudomonadota</taxon>
        <taxon>Alphaproteobacteria</taxon>
        <taxon>Rhodobacterales</taxon>
        <taxon>Paracoccaceae</taxon>
        <taxon>Paracoccus</taxon>
    </lineage>
</organism>
<feature type="domain" description="Hedgehog/Intein (Hint)" evidence="1">
    <location>
        <begin position="173"/>
        <end position="319"/>
    </location>
</feature>
<dbReference type="EMBL" id="QFCQ01000029">
    <property type="protein sequence ID" value="RDW13586.1"/>
    <property type="molecule type" value="Genomic_DNA"/>
</dbReference>
<evidence type="ECO:0000313" key="2">
    <source>
        <dbReference type="EMBL" id="RDW13586.1"/>
    </source>
</evidence>
<accession>A0A3D8PBY6</accession>
<evidence type="ECO:0000313" key="3">
    <source>
        <dbReference type="Proteomes" id="UP000256679"/>
    </source>
</evidence>
<dbReference type="Proteomes" id="UP000256679">
    <property type="component" value="Unassembled WGS sequence"/>
</dbReference>
<reference evidence="2 3" key="1">
    <citation type="submission" date="2018-05" db="EMBL/GenBank/DDBJ databases">
        <title>Whole genome sequencing of Paracoccus thiocyanatus SST.</title>
        <authorList>
            <person name="Ghosh W."/>
            <person name="Rameez M.J."/>
            <person name="Roy C."/>
        </authorList>
    </citation>
    <scope>NUCLEOTIDE SEQUENCE [LARGE SCALE GENOMIC DNA]</scope>
    <source>
        <strain evidence="2 3">SST</strain>
    </source>
</reference>
<gene>
    <name evidence="2" type="ORF">DIE28_07230</name>
</gene>
<comment type="caution">
    <text evidence="2">The sequence shown here is derived from an EMBL/GenBank/DDBJ whole genome shotgun (WGS) entry which is preliminary data.</text>
</comment>
<evidence type="ECO:0000259" key="1">
    <source>
        <dbReference type="Pfam" id="PF13403"/>
    </source>
</evidence>
<keyword evidence="3" id="KW-1185">Reference proteome</keyword>
<dbReference type="AlphaFoldDB" id="A0A3D8PBY6"/>
<dbReference type="RefSeq" id="WP_115755394.1">
    <property type="nucleotide sequence ID" value="NZ_QFCQ01000029.1"/>
</dbReference>
<proteinExistence type="predicted"/>
<dbReference type="SUPFAM" id="SSF51294">
    <property type="entry name" value="Hedgehog/intein (Hint) domain"/>
    <property type="match status" value="1"/>
</dbReference>
<sequence length="401" mass="42381">MPTDISIRVIYLGLRSDLDLDPDETVPGAEAAGDLVGTTFGSAEAPLFRDINDVVLHDGDDDGAIAFDNASGPAAGEHAVHQGAVYHLDSGVIYSGTVTYADGSTATGVALRVLQATDGTLALAPPPAGAANGEIAGLTGLPIRSITLTGVIDPDRNEFDLAGYGDADAPAFVCFCQDTLILTERGQVAVQDLRVGDTVITRDHGPQPLRWIGRKHLAPDLLGLFATLRPVRIRAGALGPGLPRRDLYVSQQHRVLVASQIARRMFGEPEVLVAAKHLTGIEGIEIVDSARALTYYHLLFDRHEIIWSEGAQTESLFTGAQALKSLDPGARAEIAAIFPQLAAGHPPRRPARWARAAKPAGLPAAMPPTAAPCSRRWRARAAGGQTTTAMGFCQPTPKTRL</sequence>
<protein>
    <recommendedName>
        <fullName evidence="1">Hedgehog/Intein (Hint) domain-containing protein</fullName>
    </recommendedName>
</protein>
<name>A0A3D8PBY6_9RHOB</name>
<dbReference type="InterPro" id="IPR028992">
    <property type="entry name" value="Hedgehog/Intein_dom"/>
</dbReference>
<dbReference type="InterPro" id="IPR036844">
    <property type="entry name" value="Hint_dom_sf"/>
</dbReference>
<dbReference type="Pfam" id="PF13403">
    <property type="entry name" value="Hint_2"/>
    <property type="match status" value="1"/>
</dbReference>